<evidence type="ECO:0000313" key="2">
    <source>
        <dbReference type="EMBL" id="SCL30408.1"/>
    </source>
</evidence>
<gene>
    <name evidence="2" type="ORF">GA0070624_4066</name>
</gene>
<dbReference type="AlphaFoldDB" id="A0A1C6SLX1"/>
<dbReference type="OrthoDB" id="4059308at2"/>
<keyword evidence="1" id="KW-0812">Transmembrane</keyword>
<sequence length="115" mass="12641">MWADYHDLDSYRVDSAQDRRATFLAARKIIGVDRAHDRAERLLQRAGTSLLAEATSRSEHLDKRLNRVAAGLTVVAAQSFLLDMAGFLLPQASGARAARRLVAPHHRGQPVVSPS</sequence>
<dbReference type="EMBL" id="FMHV01000002">
    <property type="protein sequence ID" value="SCL30408.1"/>
    <property type="molecule type" value="Genomic_DNA"/>
</dbReference>
<organism evidence="2 3">
    <name type="scientific">Micromonospora rhizosphaerae</name>
    <dbReference type="NCBI Taxonomy" id="568872"/>
    <lineage>
        <taxon>Bacteria</taxon>
        <taxon>Bacillati</taxon>
        <taxon>Actinomycetota</taxon>
        <taxon>Actinomycetes</taxon>
        <taxon>Micromonosporales</taxon>
        <taxon>Micromonosporaceae</taxon>
        <taxon>Micromonospora</taxon>
    </lineage>
</organism>
<keyword evidence="1" id="KW-0472">Membrane</keyword>
<dbReference type="STRING" id="568872.GA0070624_4066"/>
<keyword evidence="3" id="KW-1185">Reference proteome</keyword>
<name>A0A1C6SLX1_9ACTN</name>
<feature type="transmembrane region" description="Helical" evidence="1">
    <location>
        <begin position="68"/>
        <end position="90"/>
    </location>
</feature>
<protein>
    <submittedName>
        <fullName evidence="2">Uncharacterized protein</fullName>
    </submittedName>
</protein>
<keyword evidence="1" id="KW-1133">Transmembrane helix</keyword>
<evidence type="ECO:0000313" key="3">
    <source>
        <dbReference type="Proteomes" id="UP000199413"/>
    </source>
</evidence>
<dbReference type="Proteomes" id="UP000199413">
    <property type="component" value="Unassembled WGS sequence"/>
</dbReference>
<dbReference type="RefSeq" id="WP_091343342.1">
    <property type="nucleotide sequence ID" value="NZ_FMHV01000002.1"/>
</dbReference>
<accession>A0A1C6SLX1</accession>
<reference evidence="3" key="1">
    <citation type="submission" date="2016-06" db="EMBL/GenBank/DDBJ databases">
        <authorList>
            <person name="Varghese N."/>
            <person name="Submissions Spin"/>
        </authorList>
    </citation>
    <scope>NUCLEOTIDE SEQUENCE [LARGE SCALE GENOMIC DNA]</scope>
    <source>
        <strain evidence="3">DSM 45431</strain>
    </source>
</reference>
<evidence type="ECO:0000256" key="1">
    <source>
        <dbReference type="SAM" id="Phobius"/>
    </source>
</evidence>
<proteinExistence type="predicted"/>